<dbReference type="PANTHER" id="PTHR30154:SF34">
    <property type="entry name" value="TRANSCRIPTIONAL REGULATOR AZLB"/>
    <property type="match status" value="1"/>
</dbReference>
<organism evidence="5 6">
    <name type="scientific">Ferirhizobium litorale</name>
    <dbReference type="NCBI Taxonomy" id="2927786"/>
    <lineage>
        <taxon>Bacteria</taxon>
        <taxon>Pseudomonadati</taxon>
        <taxon>Pseudomonadota</taxon>
        <taxon>Alphaproteobacteria</taxon>
        <taxon>Hyphomicrobiales</taxon>
        <taxon>Rhizobiaceae</taxon>
        <taxon>Ferirhizobium</taxon>
    </lineage>
</organism>
<feature type="domain" description="HTH asnC-type" evidence="4">
    <location>
        <begin position="14"/>
        <end position="75"/>
    </location>
</feature>
<dbReference type="PANTHER" id="PTHR30154">
    <property type="entry name" value="LEUCINE-RESPONSIVE REGULATORY PROTEIN"/>
    <property type="match status" value="1"/>
</dbReference>
<dbReference type="InterPro" id="IPR000485">
    <property type="entry name" value="AsnC-type_HTH_dom"/>
</dbReference>
<reference evidence="5" key="1">
    <citation type="submission" date="2022-03" db="EMBL/GenBank/DDBJ databases">
        <title>Fererhizobium litorale gen. nov., sp. nov., isolated from sandy sediments of the Sea of Japan seashore.</title>
        <authorList>
            <person name="Romanenko L."/>
            <person name="Kurilenko V."/>
            <person name="Otstavnykh N."/>
            <person name="Svetashev V."/>
            <person name="Tekutyeva L."/>
            <person name="Isaeva M."/>
            <person name="Mikhailov V."/>
        </authorList>
    </citation>
    <scope>NUCLEOTIDE SEQUENCE</scope>
    <source>
        <strain evidence="5">KMM 9576</strain>
    </source>
</reference>
<gene>
    <name evidence="5" type="ORF">MRS75_05395</name>
</gene>
<dbReference type="InterPro" id="IPR036388">
    <property type="entry name" value="WH-like_DNA-bd_sf"/>
</dbReference>
<evidence type="ECO:0000256" key="3">
    <source>
        <dbReference type="ARBA" id="ARBA00023163"/>
    </source>
</evidence>
<dbReference type="EMBL" id="JALDYZ010000002">
    <property type="protein sequence ID" value="MDI7921519.1"/>
    <property type="molecule type" value="Genomic_DNA"/>
</dbReference>
<keyword evidence="2" id="KW-0238">DNA-binding</keyword>
<evidence type="ECO:0000256" key="1">
    <source>
        <dbReference type="ARBA" id="ARBA00023015"/>
    </source>
</evidence>
<dbReference type="SMART" id="SM00344">
    <property type="entry name" value="HTH_ASNC"/>
    <property type="match status" value="1"/>
</dbReference>
<dbReference type="GO" id="GO:0043565">
    <property type="term" value="F:sequence-specific DNA binding"/>
    <property type="evidence" value="ECO:0007669"/>
    <property type="project" value="InterPro"/>
</dbReference>
<dbReference type="InterPro" id="IPR019887">
    <property type="entry name" value="Tscrpt_reg_AsnC/Lrp_C"/>
</dbReference>
<dbReference type="Gene3D" id="3.30.70.920">
    <property type="match status" value="1"/>
</dbReference>
<sequence>MQRIFRIETWLRAVDDIDRTILSMLQENADIPGKVIADAVNLSTSAIERRISKLKQDGVIEKIVAVVSPKAVDRTLSVLVELEIQNEHRHTLEQFQRWLDRAPEVQSCWYVTGDMDYVLLVAVRNLDDYNSFIERLMREQQALVRKYKSLIALKTVKHGLGLSVLE</sequence>
<evidence type="ECO:0000313" key="5">
    <source>
        <dbReference type="EMBL" id="MDI7921519.1"/>
    </source>
</evidence>
<comment type="caution">
    <text evidence="5">The sequence shown here is derived from an EMBL/GenBank/DDBJ whole genome shotgun (WGS) entry which is preliminary data.</text>
</comment>
<dbReference type="Proteomes" id="UP001161580">
    <property type="component" value="Unassembled WGS sequence"/>
</dbReference>
<dbReference type="GO" id="GO:0043200">
    <property type="term" value="P:response to amino acid"/>
    <property type="evidence" value="ECO:0007669"/>
    <property type="project" value="TreeGrafter"/>
</dbReference>
<dbReference type="Gene3D" id="1.10.10.10">
    <property type="entry name" value="Winged helix-like DNA-binding domain superfamily/Winged helix DNA-binding domain"/>
    <property type="match status" value="1"/>
</dbReference>
<dbReference type="SUPFAM" id="SSF46785">
    <property type="entry name" value="Winged helix' DNA-binding domain"/>
    <property type="match status" value="1"/>
</dbReference>
<dbReference type="GO" id="GO:0005829">
    <property type="term" value="C:cytosol"/>
    <property type="evidence" value="ECO:0007669"/>
    <property type="project" value="TreeGrafter"/>
</dbReference>
<dbReference type="InterPro" id="IPR019888">
    <property type="entry name" value="Tscrpt_reg_AsnC-like"/>
</dbReference>
<dbReference type="InterPro" id="IPR011008">
    <property type="entry name" value="Dimeric_a/b-barrel"/>
</dbReference>
<keyword evidence="6" id="KW-1185">Reference proteome</keyword>
<dbReference type="Pfam" id="PF13412">
    <property type="entry name" value="HTH_24"/>
    <property type="match status" value="1"/>
</dbReference>
<keyword evidence="3" id="KW-0804">Transcription</keyword>
<evidence type="ECO:0000259" key="4">
    <source>
        <dbReference type="PROSITE" id="PS50956"/>
    </source>
</evidence>
<proteinExistence type="predicted"/>
<dbReference type="PRINTS" id="PR00033">
    <property type="entry name" value="HTHASNC"/>
</dbReference>
<protein>
    <submittedName>
        <fullName evidence="5">Lrp/AsnC family transcriptional regulator</fullName>
    </submittedName>
</protein>
<dbReference type="SUPFAM" id="SSF54909">
    <property type="entry name" value="Dimeric alpha+beta barrel"/>
    <property type="match status" value="1"/>
</dbReference>
<dbReference type="Pfam" id="PF01037">
    <property type="entry name" value="AsnC_trans_reg"/>
    <property type="match status" value="1"/>
</dbReference>
<evidence type="ECO:0000313" key="6">
    <source>
        <dbReference type="Proteomes" id="UP001161580"/>
    </source>
</evidence>
<evidence type="ECO:0000256" key="2">
    <source>
        <dbReference type="ARBA" id="ARBA00023125"/>
    </source>
</evidence>
<keyword evidence="1" id="KW-0805">Transcription regulation</keyword>
<dbReference type="InterPro" id="IPR036390">
    <property type="entry name" value="WH_DNA-bd_sf"/>
</dbReference>
<name>A0AAE3TZZ0_9HYPH</name>
<dbReference type="AlphaFoldDB" id="A0AAE3TZZ0"/>
<accession>A0AAE3TZZ0</accession>
<dbReference type="PROSITE" id="PS50956">
    <property type="entry name" value="HTH_ASNC_2"/>
    <property type="match status" value="1"/>
</dbReference>